<proteinExistence type="predicted"/>
<dbReference type="GO" id="GO:0004888">
    <property type="term" value="F:transmembrane signaling receptor activity"/>
    <property type="evidence" value="ECO:0007669"/>
    <property type="project" value="InterPro"/>
</dbReference>
<feature type="transmembrane region" description="Helical" evidence="2">
    <location>
        <begin position="429"/>
        <end position="445"/>
    </location>
</feature>
<accession>A0A0M0JJ23</accession>
<dbReference type="AlphaFoldDB" id="A0A0M0JJ23"/>
<protein>
    <recommendedName>
        <fullName evidence="3">Neurotransmitter-gated ion-channel transmembrane domain-containing protein</fullName>
    </recommendedName>
</protein>
<dbReference type="Gene3D" id="2.70.170.10">
    <property type="entry name" value="Neurotransmitter-gated ion-channel ligand-binding domain"/>
    <property type="match status" value="1"/>
</dbReference>
<keyword evidence="2" id="KW-1133">Transmembrane helix</keyword>
<reference evidence="5" key="1">
    <citation type="journal article" date="2015" name="PLoS Genet.">
        <title>Genome Sequence and Transcriptome Analyses of Chrysochromulina tobin: Metabolic Tools for Enhanced Algal Fitness in the Prominent Order Prymnesiales (Haptophyceae).</title>
        <authorList>
            <person name="Hovde B.T."/>
            <person name="Deodato C.R."/>
            <person name="Hunsperger H.M."/>
            <person name="Ryken S.A."/>
            <person name="Yost W."/>
            <person name="Jha R.K."/>
            <person name="Patterson J."/>
            <person name="Monnat R.J. Jr."/>
            <person name="Barlow S.B."/>
            <person name="Starkenburg S.R."/>
            <person name="Cattolico R.A."/>
        </authorList>
    </citation>
    <scope>NUCLEOTIDE SEQUENCE</scope>
    <source>
        <strain evidence="5">CCMP291</strain>
    </source>
</reference>
<evidence type="ECO:0000256" key="2">
    <source>
        <dbReference type="SAM" id="Phobius"/>
    </source>
</evidence>
<keyword evidence="5" id="KW-1185">Reference proteome</keyword>
<evidence type="ECO:0000259" key="3">
    <source>
        <dbReference type="Pfam" id="PF02932"/>
    </source>
</evidence>
<dbReference type="PANTHER" id="PTHR18945">
    <property type="entry name" value="NEUROTRANSMITTER GATED ION CHANNEL"/>
    <property type="match status" value="1"/>
</dbReference>
<feature type="domain" description="Neurotransmitter-gated ion-channel transmembrane" evidence="3">
    <location>
        <begin position="258"/>
        <end position="350"/>
    </location>
</feature>
<evidence type="ECO:0000313" key="4">
    <source>
        <dbReference type="EMBL" id="KOO26337.1"/>
    </source>
</evidence>
<dbReference type="Proteomes" id="UP000037460">
    <property type="component" value="Unassembled WGS sequence"/>
</dbReference>
<evidence type="ECO:0000256" key="1">
    <source>
        <dbReference type="ARBA" id="ARBA00004141"/>
    </source>
</evidence>
<dbReference type="GO" id="GO:0005230">
    <property type="term" value="F:extracellular ligand-gated monoatomic ion channel activity"/>
    <property type="evidence" value="ECO:0007669"/>
    <property type="project" value="InterPro"/>
</dbReference>
<comment type="caution">
    <text evidence="4">The sequence shown here is derived from an EMBL/GenBank/DDBJ whole genome shotgun (WGS) entry which is preliminary data.</text>
</comment>
<keyword evidence="2" id="KW-0472">Membrane</keyword>
<sequence length="456" mass="51515">MKAVVVFRIWLIFRPREEALAFLPSQPLRGCDSKRISSDEEVWKDIEGRKVLPRLGIENGKDDTKETHHEKELWLLADDDAKSIYTDGGVEEPLWKSFPPLPLIDEAIPKRNSDRERTIAVLTYQIEATNVHLDWKLRDFPFDTQQLKVKLFLPKKHKDKMYEFVCDKELRLPSEGIWPKGISYKDTVGKGTVGKGILEIKKEAKDTIGVEWELDDVGSIFEVDEESRSRYQSAATLSLGLKRKPGFYLEKYVYRPGVIATLACVSTFIPTNEIGNQLALTFTVLLTLTSINYTAAESLPALPYSTELDRYHEACHYLVYSVIFHNVIFFLIDHKDPRIVDLVNWALQKLFQADCDSCKKAAAAASCTASSDHEPDCATTELPAEVAGVGTSSAAYMAADAAGALNSTWACGACVGAHEFVKKNYIDDFVMILIVCTWLFWNLWWNRSRRAAKKSD</sequence>
<dbReference type="InterPro" id="IPR006029">
    <property type="entry name" value="Neurotrans-gated_channel_TM"/>
</dbReference>
<keyword evidence="2" id="KW-0812">Transmembrane</keyword>
<dbReference type="InterPro" id="IPR036734">
    <property type="entry name" value="Neur_chan_lig-bd_sf"/>
</dbReference>
<dbReference type="InterPro" id="IPR036719">
    <property type="entry name" value="Neuro-gated_channel_TM_sf"/>
</dbReference>
<dbReference type="InterPro" id="IPR038050">
    <property type="entry name" value="Neuro_actylchol_rec"/>
</dbReference>
<dbReference type="Pfam" id="PF02932">
    <property type="entry name" value="Neur_chan_memb"/>
    <property type="match status" value="1"/>
</dbReference>
<gene>
    <name evidence="4" type="ORF">Ctob_002247</name>
</gene>
<dbReference type="EMBL" id="JWZX01002865">
    <property type="protein sequence ID" value="KOO26337.1"/>
    <property type="molecule type" value="Genomic_DNA"/>
</dbReference>
<name>A0A0M0JJ23_9EUKA</name>
<comment type="subcellular location">
    <subcellularLocation>
        <location evidence="1">Membrane</location>
        <topology evidence="1">Multi-pass membrane protein</topology>
    </subcellularLocation>
</comment>
<dbReference type="Gene3D" id="1.20.58.390">
    <property type="entry name" value="Neurotransmitter-gated ion-channel transmembrane domain"/>
    <property type="match status" value="1"/>
</dbReference>
<dbReference type="InterPro" id="IPR006201">
    <property type="entry name" value="Neur_channel"/>
</dbReference>
<organism evidence="4 5">
    <name type="scientific">Chrysochromulina tobinii</name>
    <dbReference type="NCBI Taxonomy" id="1460289"/>
    <lineage>
        <taxon>Eukaryota</taxon>
        <taxon>Haptista</taxon>
        <taxon>Haptophyta</taxon>
        <taxon>Prymnesiophyceae</taxon>
        <taxon>Prymnesiales</taxon>
        <taxon>Chrysochromulinaceae</taxon>
        <taxon>Chrysochromulina</taxon>
    </lineage>
</organism>
<dbReference type="SUPFAM" id="SSF90112">
    <property type="entry name" value="Neurotransmitter-gated ion-channel transmembrane pore"/>
    <property type="match status" value="1"/>
</dbReference>
<dbReference type="GO" id="GO:0016020">
    <property type="term" value="C:membrane"/>
    <property type="evidence" value="ECO:0007669"/>
    <property type="project" value="UniProtKB-SubCell"/>
</dbReference>
<evidence type="ECO:0000313" key="5">
    <source>
        <dbReference type="Proteomes" id="UP000037460"/>
    </source>
</evidence>